<evidence type="ECO:0000313" key="1">
    <source>
        <dbReference type="EMBL" id="MBC3862776.1"/>
    </source>
</evidence>
<dbReference type="EMBL" id="JACOFV010000010">
    <property type="protein sequence ID" value="MBC3862776.1"/>
    <property type="molecule type" value="Genomic_DNA"/>
</dbReference>
<accession>A0A923HNE4</accession>
<dbReference type="PIRSF" id="PIRSF033328">
    <property type="entry name" value="Phest_Mll4975"/>
    <property type="match status" value="1"/>
</dbReference>
<reference evidence="1" key="1">
    <citation type="submission" date="2020-08" db="EMBL/GenBank/DDBJ databases">
        <title>Novel species isolated from subtropical streams in China.</title>
        <authorList>
            <person name="Lu H."/>
        </authorList>
    </citation>
    <scope>NUCLEOTIDE SEQUENCE</scope>
    <source>
        <strain evidence="1">KACC 12607</strain>
    </source>
</reference>
<dbReference type="Proteomes" id="UP000634011">
    <property type="component" value="Unassembled WGS sequence"/>
</dbReference>
<name>A0A923HNE4_9BURK</name>
<gene>
    <name evidence="1" type="ORF">H8K32_11740</name>
</gene>
<comment type="caution">
    <text evidence="1">The sequence shown here is derived from an EMBL/GenBank/DDBJ whole genome shotgun (WGS) entry which is preliminary data.</text>
</comment>
<dbReference type="Pfam" id="PF06299">
    <property type="entry name" value="DUF1045"/>
    <property type="match status" value="1"/>
</dbReference>
<dbReference type="RefSeq" id="WP_186912726.1">
    <property type="nucleotide sequence ID" value="NZ_JACOFV010000010.1"/>
</dbReference>
<dbReference type="AlphaFoldDB" id="A0A923HNE4"/>
<proteinExistence type="predicted"/>
<organism evidence="1 2">
    <name type="scientific">Undibacterium jejuense</name>
    <dbReference type="NCBI Taxonomy" id="1344949"/>
    <lineage>
        <taxon>Bacteria</taxon>
        <taxon>Pseudomonadati</taxon>
        <taxon>Pseudomonadota</taxon>
        <taxon>Betaproteobacteria</taxon>
        <taxon>Burkholderiales</taxon>
        <taxon>Oxalobacteraceae</taxon>
        <taxon>Undibacterium</taxon>
    </lineage>
</organism>
<protein>
    <submittedName>
        <fullName evidence="1">DUF1045 domain-containing protein</fullName>
    </submittedName>
</protein>
<dbReference type="InterPro" id="IPR009389">
    <property type="entry name" value="DUF1045"/>
</dbReference>
<keyword evidence="2" id="KW-1185">Reference proteome</keyword>
<evidence type="ECO:0000313" key="2">
    <source>
        <dbReference type="Proteomes" id="UP000634011"/>
    </source>
</evidence>
<dbReference type="NCBIfam" id="TIGR03223">
    <property type="entry name" value="Phn_opern_protn"/>
    <property type="match status" value="1"/>
</dbReference>
<sequence length="228" mass="26354">MSRYALYFAPEQDSKWWHAGCQWLGRDPETSDSIEQIRIPSVLPNVLQNLTKDARRYGFHATLKAPFRLAPGHQVEDLEMALRAFCRRQQATEVPSPQLEWMGDFLAIRPVGDTSLLNQLAMQCVSQFDHLRAALKPEELARRQQQQLSARQLRLLQHWGYPYTAEEYRFHMTITDSLNNTDSVDAMLKAAGRHFDIGEPLVIRSIALFHEAHPGENLRLLRRYPFGD</sequence>
<dbReference type="Gene3D" id="3.90.1140.10">
    <property type="entry name" value="Cyclic phosphodiesterase"/>
    <property type="match status" value="1"/>
</dbReference>